<dbReference type="AlphaFoldDB" id="A0A5E4AUR6"/>
<proteinExistence type="predicted"/>
<accession>A0A5E4AUR6</accession>
<feature type="compositionally biased region" description="Low complexity" evidence="1">
    <location>
        <begin position="22"/>
        <end position="38"/>
    </location>
</feature>
<protein>
    <submittedName>
        <fullName evidence="2">Uncharacterized protein</fullName>
    </submittedName>
</protein>
<dbReference type="Proteomes" id="UP000335636">
    <property type="component" value="Unassembled WGS sequence"/>
</dbReference>
<reference evidence="2" key="1">
    <citation type="submission" date="2019-04" db="EMBL/GenBank/DDBJ databases">
        <authorList>
            <person name="Alioto T."/>
            <person name="Alioto T."/>
        </authorList>
    </citation>
    <scope>NUCLEOTIDE SEQUENCE [LARGE SCALE GENOMIC DNA]</scope>
</reference>
<evidence type="ECO:0000256" key="1">
    <source>
        <dbReference type="SAM" id="MobiDB-lite"/>
    </source>
</evidence>
<evidence type="ECO:0000313" key="3">
    <source>
        <dbReference type="Proteomes" id="UP000335636"/>
    </source>
</evidence>
<feature type="non-terminal residue" evidence="2">
    <location>
        <position position="74"/>
    </location>
</feature>
<feature type="non-terminal residue" evidence="2">
    <location>
        <position position="1"/>
    </location>
</feature>
<keyword evidence="3" id="KW-1185">Reference proteome</keyword>
<comment type="caution">
    <text evidence="2">The sequence shown here is derived from an EMBL/GenBank/DDBJ whole genome shotgun (WGS) entry which is preliminary data.</text>
</comment>
<dbReference type="EMBL" id="CABDUW010000167">
    <property type="protein sequence ID" value="VTJ61223.1"/>
    <property type="molecule type" value="Genomic_DNA"/>
</dbReference>
<sequence>EPGCHAPTYLRDSSPGRRRSPQRAPRASPGAPAAALRPHFPGCPGLRTQREAPALPGSPPPTGSIVTRRVPPAN</sequence>
<feature type="region of interest" description="Disordered" evidence="1">
    <location>
        <begin position="1"/>
        <end position="74"/>
    </location>
</feature>
<evidence type="ECO:0000313" key="2">
    <source>
        <dbReference type="EMBL" id="VTJ61223.1"/>
    </source>
</evidence>
<gene>
    <name evidence="2" type="ORF">MONAX_5E009604</name>
</gene>
<name>A0A5E4AUR6_MARMO</name>
<organism evidence="2 3">
    <name type="scientific">Marmota monax</name>
    <name type="common">Woodchuck</name>
    <dbReference type="NCBI Taxonomy" id="9995"/>
    <lineage>
        <taxon>Eukaryota</taxon>
        <taxon>Metazoa</taxon>
        <taxon>Chordata</taxon>
        <taxon>Craniata</taxon>
        <taxon>Vertebrata</taxon>
        <taxon>Euteleostomi</taxon>
        <taxon>Mammalia</taxon>
        <taxon>Eutheria</taxon>
        <taxon>Euarchontoglires</taxon>
        <taxon>Glires</taxon>
        <taxon>Rodentia</taxon>
        <taxon>Sciuromorpha</taxon>
        <taxon>Sciuridae</taxon>
        <taxon>Xerinae</taxon>
        <taxon>Marmotini</taxon>
        <taxon>Marmota</taxon>
    </lineage>
</organism>